<feature type="compositionally biased region" description="Basic and acidic residues" evidence="1">
    <location>
        <begin position="1"/>
        <end position="10"/>
    </location>
</feature>
<proteinExistence type="predicted"/>
<sequence>MCTHRGERTPGRPHTRAHAHPGTSTPGRTHTRVSPTPGSPHSRAPPHQGVPHTRAHPHQGAPTPGHTHTRAHAHQGVPHSRAPPQQGVPTLGHTHTGAHPVLEDGWRPKPAVNFHPRVSTGGDPRPRLEIGCGGTRVLMPSPELPSCWVCAQGAKRGDTGTAEWLCPYRPPRALTARNCTM</sequence>
<comment type="caution">
    <text evidence="2">The sequence shown here is derived from an EMBL/GenBank/DDBJ whole genome shotgun (WGS) entry which is preliminary data.</text>
</comment>
<organism evidence="2 3">
    <name type="scientific">Molossus molossus</name>
    <name type="common">Pallas' mastiff bat</name>
    <name type="synonym">Vespertilio molossus</name>
    <dbReference type="NCBI Taxonomy" id="27622"/>
    <lineage>
        <taxon>Eukaryota</taxon>
        <taxon>Metazoa</taxon>
        <taxon>Chordata</taxon>
        <taxon>Craniata</taxon>
        <taxon>Vertebrata</taxon>
        <taxon>Euteleostomi</taxon>
        <taxon>Mammalia</taxon>
        <taxon>Eutheria</taxon>
        <taxon>Laurasiatheria</taxon>
        <taxon>Chiroptera</taxon>
        <taxon>Yangochiroptera</taxon>
        <taxon>Molossidae</taxon>
        <taxon>Molossus</taxon>
    </lineage>
</organism>
<keyword evidence="3" id="KW-1185">Reference proteome</keyword>
<gene>
    <name evidence="2" type="ORF">HJG59_010246</name>
</gene>
<feature type="region of interest" description="Disordered" evidence="1">
    <location>
        <begin position="1"/>
        <end position="108"/>
    </location>
</feature>
<accession>A0A7J8IYY6</accession>
<evidence type="ECO:0000313" key="3">
    <source>
        <dbReference type="Proteomes" id="UP000550707"/>
    </source>
</evidence>
<feature type="compositionally biased region" description="Polar residues" evidence="1">
    <location>
        <begin position="22"/>
        <end position="36"/>
    </location>
</feature>
<dbReference type="Proteomes" id="UP000550707">
    <property type="component" value="Unassembled WGS sequence"/>
</dbReference>
<reference evidence="2 3" key="1">
    <citation type="journal article" date="2020" name="Nature">
        <title>Six reference-quality genomes reveal evolution of bat adaptations.</title>
        <authorList>
            <person name="Jebb D."/>
            <person name="Huang Z."/>
            <person name="Pippel M."/>
            <person name="Hughes G.M."/>
            <person name="Lavrichenko K."/>
            <person name="Devanna P."/>
            <person name="Winkler S."/>
            <person name="Jermiin L.S."/>
            <person name="Skirmuntt E.C."/>
            <person name="Katzourakis A."/>
            <person name="Burkitt-Gray L."/>
            <person name="Ray D.A."/>
            <person name="Sullivan K.A.M."/>
            <person name="Roscito J.G."/>
            <person name="Kirilenko B.M."/>
            <person name="Davalos L.M."/>
            <person name="Corthals A.P."/>
            <person name="Power M.L."/>
            <person name="Jones G."/>
            <person name="Ransome R.D."/>
            <person name="Dechmann D.K.N."/>
            <person name="Locatelli A.G."/>
            <person name="Puechmaille S.J."/>
            <person name="Fedrigo O."/>
            <person name="Jarvis E.D."/>
            <person name="Hiller M."/>
            <person name="Vernes S.C."/>
            <person name="Myers E.W."/>
            <person name="Teeling E.C."/>
        </authorList>
    </citation>
    <scope>NUCLEOTIDE SEQUENCE [LARGE SCALE GENOMIC DNA]</scope>
    <source>
        <strain evidence="2">MMolMol1</strain>
        <tissue evidence="2">Muscle</tissue>
    </source>
</reference>
<evidence type="ECO:0000256" key="1">
    <source>
        <dbReference type="SAM" id="MobiDB-lite"/>
    </source>
</evidence>
<dbReference type="AlphaFoldDB" id="A0A7J8IYY6"/>
<evidence type="ECO:0000313" key="2">
    <source>
        <dbReference type="EMBL" id="KAF6489843.1"/>
    </source>
</evidence>
<protein>
    <submittedName>
        <fullName evidence="2">Uncharacterized protein</fullName>
    </submittedName>
</protein>
<name>A0A7J8IYY6_MOLMO</name>
<dbReference type="InParanoid" id="A0A7J8IYY6"/>
<dbReference type="EMBL" id="JACASF010000003">
    <property type="protein sequence ID" value="KAF6489843.1"/>
    <property type="molecule type" value="Genomic_DNA"/>
</dbReference>